<comment type="caution">
    <text evidence="3">The sequence shown here is derived from an EMBL/GenBank/DDBJ whole genome shotgun (WGS) entry which is preliminary data.</text>
</comment>
<dbReference type="Gene3D" id="1.10.287.1490">
    <property type="match status" value="1"/>
</dbReference>
<proteinExistence type="predicted"/>
<evidence type="ECO:0008006" key="5">
    <source>
        <dbReference type="Google" id="ProtNLM"/>
    </source>
</evidence>
<sequence>MNPFNKVAAVMLSVMVVGCAVSADPREQSTADRIWASVSGLDEKTIASMQEKLDALNSRVKGVDEEVDYYKSQLFLVKKELSTYELTEQQLADLKQEIAQVEQQTLALDQQNKDSAQLIENKNAQLREKKGSQDELVNDLKQLDSQVDSVEKQVGIVSTGIKDIVAMRTRYSLEE</sequence>
<gene>
    <name evidence="3" type="ORF">Q4527_14150</name>
</gene>
<dbReference type="RefSeq" id="WP_062088211.1">
    <property type="nucleotide sequence ID" value="NZ_CP014322.1"/>
</dbReference>
<evidence type="ECO:0000256" key="1">
    <source>
        <dbReference type="SAM" id="Coils"/>
    </source>
</evidence>
<feature type="chain" id="PRO_5043745624" description="Lipoprotein" evidence="2">
    <location>
        <begin position="23"/>
        <end position="175"/>
    </location>
</feature>
<feature type="signal peptide" evidence="2">
    <location>
        <begin position="1"/>
        <end position="22"/>
    </location>
</feature>
<dbReference type="Proteomes" id="UP001170717">
    <property type="component" value="Unassembled WGS sequence"/>
</dbReference>
<accession>A0AAW7Z266</accession>
<keyword evidence="1" id="KW-0175">Coiled coil</keyword>
<evidence type="ECO:0000256" key="2">
    <source>
        <dbReference type="SAM" id="SignalP"/>
    </source>
</evidence>
<feature type="coiled-coil region" evidence="1">
    <location>
        <begin position="46"/>
        <end position="153"/>
    </location>
</feature>
<evidence type="ECO:0000313" key="3">
    <source>
        <dbReference type="EMBL" id="MDO6578541.1"/>
    </source>
</evidence>
<evidence type="ECO:0000313" key="4">
    <source>
        <dbReference type="Proteomes" id="UP001170717"/>
    </source>
</evidence>
<dbReference type="PROSITE" id="PS51257">
    <property type="entry name" value="PROKAR_LIPOPROTEIN"/>
    <property type="match status" value="1"/>
</dbReference>
<dbReference type="EMBL" id="JAUOQI010000010">
    <property type="protein sequence ID" value="MDO6578541.1"/>
    <property type="molecule type" value="Genomic_DNA"/>
</dbReference>
<dbReference type="AlphaFoldDB" id="A0AAW7Z266"/>
<dbReference type="SUPFAM" id="SSF57997">
    <property type="entry name" value="Tropomyosin"/>
    <property type="match status" value="1"/>
</dbReference>
<organism evidence="3 4">
    <name type="scientific">Alteromonas stellipolaris</name>
    <dbReference type="NCBI Taxonomy" id="233316"/>
    <lineage>
        <taxon>Bacteria</taxon>
        <taxon>Pseudomonadati</taxon>
        <taxon>Pseudomonadota</taxon>
        <taxon>Gammaproteobacteria</taxon>
        <taxon>Alteromonadales</taxon>
        <taxon>Alteromonadaceae</taxon>
        <taxon>Alteromonas/Salinimonas group</taxon>
        <taxon>Alteromonas</taxon>
    </lineage>
</organism>
<name>A0AAW7Z266_9ALTE</name>
<dbReference type="GeneID" id="83259505"/>
<reference evidence="3" key="1">
    <citation type="submission" date="2023-07" db="EMBL/GenBank/DDBJ databases">
        <title>Genome content predicts the carbon catabolic preferences of heterotrophic bacteria.</title>
        <authorList>
            <person name="Gralka M."/>
        </authorList>
    </citation>
    <scope>NUCLEOTIDE SEQUENCE</scope>
    <source>
        <strain evidence="3">F2M12</strain>
    </source>
</reference>
<protein>
    <recommendedName>
        <fullName evidence="5">Lipoprotein</fullName>
    </recommendedName>
</protein>
<keyword evidence="2" id="KW-0732">Signal</keyword>